<evidence type="ECO:0000313" key="4">
    <source>
        <dbReference type="Proteomes" id="UP000019276"/>
    </source>
</evidence>
<proteinExistence type="predicted"/>
<dbReference type="SUPFAM" id="SSF53383">
    <property type="entry name" value="PLP-dependent transferases"/>
    <property type="match status" value="1"/>
</dbReference>
<dbReference type="Pfam" id="PF00266">
    <property type="entry name" value="Aminotran_5"/>
    <property type="match status" value="1"/>
</dbReference>
<evidence type="ECO:0000259" key="2">
    <source>
        <dbReference type="Pfam" id="PF00266"/>
    </source>
</evidence>
<dbReference type="InterPro" id="IPR015424">
    <property type="entry name" value="PyrdxlP-dep_Trfase"/>
</dbReference>
<reference evidence="3 4" key="1">
    <citation type="journal article" date="2014" name="Genome Announc.">
        <title>Draft Genome Sequence of the Agar-Degrading Bacterium Catenovulum sp. Strain DS-2, Isolated from Intestines of Haliotis diversicolor.</title>
        <authorList>
            <person name="Shan D."/>
            <person name="Li X."/>
            <person name="Gu Z."/>
            <person name="Wei G."/>
            <person name="Gao Z."/>
            <person name="Shao Z."/>
        </authorList>
    </citation>
    <scope>NUCLEOTIDE SEQUENCE [LARGE SCALE GENOMIC DNA]</scope>
    <source>
        <strain evidence="3 4">DS-2</strain>
    </source>
</reference>
<evidence type="ECO:0000313" key="3">
    <source>
        <dbReference type="EMBL" id="EWH12291.1"/>
    </source>
</evidence>
<evidence type="ECO:0000256" key="1">
    <source>
        <dbReference type="ARBA" id="ARBA00022898"/>
    </source>
</evidence>
<comment type="caution">
    <text evidence="3">The sequence shown here is derived from an EMBL/GenBank/DDBJ whole genome shotgun (WGS) entry which is preliminary data.</text>
</comment>
<keyword evidence="1" id="KW-0663">Pyridoxal phosphate</keyword>
<gene>
    <name evidence="3" type="ORF">DS2_01180</name>
</gene>
<dbReference type="STRING" id="1328313.DS2_01180"/>
<dbReference type="PANTHER" id="PTHR43586:SF8">
    <property type="entry name" value="CYSTEINE DESULFURASE 1, CHLOROPLASTIC"/>
    <property type="match status" value="1"/>
</dbReference>
<dbReference type="InterPro" id="IPR000192">
    <property type="entry name" value="Aminotrans_V_dom"/>
</dbReference>
<dbReference type="EMBL" id="ARZY01000001">
    <property type="protein sequence ID" value="EWH12291.1"/>
    <property type="molecule type" value="Genomic_DNA"/>
</dbReference>
<protein>
    <submittedName>
        <fullName evidence="3">SufS subfamily cysteine desulfurase</fullName>
    </submittedName>
</protein>
<dbReference type="PANTHER" id="PTHR43586">
    <property type="entry name" value="CYSTEINE DESULFURASE"/>
    <property type="match status" value="1"/>
</dbReference>
<name>W7QK51_9ALTE</name>
<dbReference type="Proteomes" id="UP000019276">
    <property type="component" value="Unassembled WGS sequence"/>
</dbReference>
<dbReference type="RefSeq" id="WP_035012752.1">
    <property type="nucleotide sequence ID" value="NZ_ARZY01000001.1"/>
</dbReference>
<dbReference type="Gene3D" id="3.90.1150.10">
    <property type="entry name" value="Aspartate Aminotransferase, domain 1"/>
    <property type="match status" value="1"/>
</dbReference>
<organism evidence="3 4">
    <name type="scientific">Catenovulum agarivorans DS-2</name>
    <dbReference type="NCBI Taxonomy" id="1328313"/>
    <lineage>
        <taxon>Bacteria</taxon>
        <taxon>Pseudomonadati</taxon>
        <taxon>Pseudomonadota</taxon>
        <taxon>Gammaproteobacteria</taxon>
        <taxon>Alteromonadales</taxon>
        <taxon>Alteromonadaceae</taxon>
        <taxon>Catenovulum</taxon>
    </lineage>
</organism>
<feature type="domain" description="Aminotransferase class V" evidence="2">
    <location>
        <begin position="24"/>
        <end position="391"/>
    </location>
</feature>
<dbReference type="InterPro" id="IPR015421">
    <property type="entry name" value="PyrdxlP-dep_Trfase_major"/>
</dbReference>
<keyword evidence="4" id="KW-1185">Reference proteome</keyword>
<dbReference type="InterPro" id="IPR015422">
    <property type="entry name" value="PyrdxlP-dep_Trfase_small"/>
</dbReference>
<dbReference type="AlphaFoldDB" id="W7QK51"/>
<sequence>MQTSQLALDFRRNFPYFNNSDVCYLDNAATTHICQPALNAINHYYQFEHATVHRSNHTSATHNTNKFEQCRMQVAQHFGLADKKQVIWTKGATEAANIIAKGLCQNYLDEGDEVLLSEAEHHAHHVTWVEMAKQYKLKLVFIPYNENLQIDLVALQNLISAKTKVIAISHVSNATGVIQPIEQAIKISKQFQHIKVVVDGSQAVNHLTVDMAELNADFYFFSAHKMYSGTGLGVLLGQLNSLTLLSAPLYGGEMVRKVDYSNIEYNQLPFYLEAGTPNIAAVHAFSATLNFLSSVDTAALHQYQHQLMCYLKAQLQTIPFVQLLNGDQVSATSFVISGLHTADAAELLSQMKIAIRTGFHCAMPFVTKLANQGTLRVSIAPYNTVEEIDYFVQSIQKLETFLD</sequence>
<dbReference type="OrthoDB" id="9808002at2"/>
<accession>W7QK51</accession>
<dbReference type="Gene3D" id="3.40.640.10">
    <property type="entry name" value="Type I PLP-dependent aspartate aminotransferase-like (Major domain)"/>
    <property type="match status" value="1"/>
</dbReference>
<dbReference type="eggNOG" id="COG0520">
    <property type="taxonomic scope" value="Bacteria"/>
</dbReference>